<keyword evidence="2" id="KW-0732">Signal</keyword>
<evidence type="ECO:0000259" key="3">
    <source>
        <dbReference type="PROSITE" id="PS50983"/>
    </source>
</evidence>
<sequence>MHLPFPRRPRAFALPAALACAALVAGCGAGPAEPAADPATGSAEGRPLTLDNCGVEVSVTAPPERVVTMNQHVTEVMLALGLEDRLVGTAFLDDEIVPEYRDAYEKVPVLADEYPSFEDLLAAEPDFVYGGFASAFDETQGRGRAALADAGILTYQNIEQCVDEVTVGTVEEEIRNVAAIFGVEERGEELISEMNDELARTEAALEGVDPVDVLVVDSIGATVFTSGGSGIGSDLIARAGGRNVFDDVDDTFADVSIEQAAERAPEAILFYDYGSTGIEDKRAAVLADPLLAGTPAVERERFAVLPLTSALVGIRVGDAVADIAEQLHPGVF</sequence>
<dbReference type="AlphaFoldDB" id="A0A1T4R3H6"/>
<reference evidence="4 5" key="1">
    <citation type="submission" date="2017-02" db="EMBL/GenBank/DDBJ databases">
        <authorList>
            <person name="Peterson S.W."/>
        </authorList>
    </citation>
    <scope>NUCLEOTIDE SEQUENCE [LARGE SCALE GENOMIC DNA]</scope>
    <source>
        <strain evidence="4 5">DSM 45154</strain>
    </source>
</reference>
<dbReference type="PROSITE" id="PS50983">
    <property type="entry name" value="FE_B12_PBP"/>
    <property type="match status" value="1"/>
</dbReference>
<gene>
    <name evidence="4" type="ORF">SAMN02745673_02494</name>
</gene>
<dbReference type="STRING" id="1122192.SAMN02745673_02494"/>
<dbReference type="EMBL" id="FUWS01000006">
    <property type="protein sequence ID" value="SKA10604.1"/>
    <property type="molecule type" value="Genomic_DNA"/>
</dbReference>
<feature type="signal peptide" evidence="2">
    <location>
        <begin position="1"/>
        <end position="21"/>
    </location>
</feature>
<dbReference type="Proteomes" id="UP000190637">
    <property type="component" value="Unassembled WGS sequence"/>
</dbReference>
<name>A0A1T4R3H6_9ACTN</name>
<proteinExistence type="inferred from homology"/>
<accession>A0A1T4R3H6</accession>
<dbReference type="PROSITE" id="PS51257">
    <property type="entry name" value="PROKAR_LIPOPROTEIN"/>
    <property type="match status" value="1"/>
</dbReference>
<evidence type="ECO:0000313" key="4">
    <source>
        <dbReference type="EMBL" id="SKA10604.1"/>
    </source>
</evidence>
<dbReference type="InterPro" id="IPR002491">
    <property type="entry name" value="ABC_transptr_periplasmic_BD"/>
</dbReference>
<dbReference type="RefSeq" id="WP_078761814.1">
    <property type="nucleotide sequence ID" value="NZ_FUWS01000006.1"/>
</dbReference>
<dbReference type="PANTHER" id="PTHR30535">
    <property type="entry name" value="VITAMIN B12-BINDING PROTEIN"/>
    <property type="match status" value="1"/>
</dbReference>
<evidence type="ECO:0000256" key="1">
    <source>
        <dbReference type="ARBA" id="ARBA00008814"/>
    </source>
</evidence>
<dbReference type="PANTHER" id="PTHR30535:SF7">
    <property type="entry name" value="IRON(III) DICITRATE-BINDING PROTEIN"/>
    <property type="match status" value="1"/>
</dbReference>
<organism evidence="4 5">
    <name type="scientific">Marinactinospora thermotolerans DSM 45154</name>
    <dbReference type="NCBI Taxonomy" id="1122192"/>
    <lineage>
        <taxon>Bacteria</taxon>
        <taxon>Bacillati</taxon>
        <taxon>Actinomycetota</taxon>
        <taxon>Actinomycetes</taxon>
        <taxon>Streptosporangiales</taxon>
        <taxon>Nocardiopsidaceae</taxon>
        <taxon>Marinactinospora</taxon>
    </lineage>
</organism>
<evidence type="ECO:0000313" key="5">
    <source>
        <dbReference type="Proteomes" id="UP000190637"/>
    </source>
</evidence>
<keyword evidence="5" id="KW-1185">Reference proteome</keyword>
<dbReference type="SUPFAM" id="SSF53807">
    <property type="entry name" value="Helical backbone' metal receptor"/>
    <property type="match status" value="1"/>
</dbReference>
<feature type="chain" id="PRO_5038894343" evidence="2">
    <location>
        <begin position="22"/>
        <end position="332"/>
    </location>
</feature>
<comment type="similarity">
    <text evidence="1">Belongs to the bacterial solute-binding protein 8 family.</text>
</comment>
<dbReference type="OrthoDB" id="9797850at2"/>
<dbReference type="InterPro" id="IPR050902">
    <property type="entry name" value="ABC_Transporter_SBP"/>
</dbReference>
<feature type="domain" description="Fe/B12 periplasmic-binding" evidence="3">
    <location>
        <begin position="65"/>
        <end position="332"/>
    </location>
</feature>
<protein>
    <submittedName>
        <fullName evidence="4">Iron complex transport system substrate-binding protein</fullName>
    </submittedName>
</protein>
<dbReference type="Gene3D" id="3.40.50.1980">
    <property type="entry name" value="Nitrogenase molybdenum iron protein domain"/>
    <property type="match status" value="2"/>
</dbReference>
<dbReference type="Pfam" id="PF01497">
    <property type="entry name" value="Peripla_BP_2"/>
    <property type="match status" value="1"/>
</dbReference>
<evidence type="ECO:0000256" key="2">
    <source>
        <dbReference type="SAM" id="SignalP"/>
    </source>
</evidence>